<evidence type="ECO:0000313" key="2">
    <source>
        <dbReference type="EMBL" id="GAA3701127.1"/>
    </source>
</evidence>
<organism evidence="2 3">
    <name type="scientific">Nonomuraea antimicrobica</name>
    <dbReference type="NCBI Taxonomy" id="561173"/>
    <lineage>
        <taxon>Bacteria</taxon>
        <taxon>Bacillati</taxon>
        <taxon>Actinomycetota</taxon>
        <taxon>Actinomycetes</taxon>
        <taxon>Streptosporangiales</taxon>
        <taxon>Streptosporangiaceae</taxon>
        <taxon>Nonomuraea</taxon>
    </lineage>
</organism>
<feature type="region of interest" description="Disordered" evidence="1">
    <location>
        <begin position="24"/>
        <end position="62"/>
    </location>
</feature>
<keyword evidence="3" id="KW-1185">Reference proteome</keyword>
<proteinExistence type="predicted"/>
<evidence type="ECO:0000256" key="1">
    <source>
        <dbReference type="SAM" id="MobiDB-lite"/>
    </source>
</evidence>
<name>A0ABP7D5Z1_9ACTN</name>
<sequence>MAVVEVLEPGESRLRLAAGLRVDAGRARAPSQGRQRADLARPVPGESGGLTSCDPYPEKAEG</sequence>
<gene>
    <name evidence="2" type="ORF">GCM10022224_078800</name>
</gene>
<protein>
    <submittedName>
        <fullName evidence="2">Uncharacterized protein</fullName>
    </submittedName>
</protein>
<reference evidence="3" key="1">
    <citation type="journal article" date="2019" name="Int. J. Syst. Evol. Microbiol.">
        <title>The Global Catalogue of Microorganisms (GCM) 10K type strain sequencing project: providing services to taxonomists for standard genome sequencing and annotation.</title>
        <authorList>
            <consortium name="The Broad Institute Genomics Platform"/>
            <consortium name="The Broad Institute Genome Sequencing Center for Infectious Disease"/>
            <person name="Wu L."/>
            <person name="Ma J."/>
        </authorList>
    </citation>
    <scope>NUCLEOTIDE SEQUENCE [LARGE SCALE GENOMIC DNA]</scope>
    <source>
        <strain evidence="3">JCM 16904</strain>
    </source>
</reference>
<accession>A0ABP7D5Z1</accession>
<evidence type="ECO:0000313" key="3">
    <source>
        <dbReference type="Proteomes" id="UP001500902"/>
    </source>
</evidence>
<dbReference type="Proteomes" id="UP001500902">
    <property type="component" value="Unassembled WGS sequence"/>
</dbReference>
<dbReference type="EMBL" id="BAAAZP010000163">
    <property type="protein sequence ID" value="GAA3701127.1"/>
    <property type="molecule type" value="Genomic_DNA"/>
</dbReference>
<comment type="caution">
    <text evidence="2">The sequence shown here is derived from an EMBL/GenBank/DDBJ whole genome shotgun (WGS) entry which is preliminary data.</text>
</comment>